<name>A0AC61QM63_9BACT</name>
<comment type="caution">
    <text evidence="1">The sequence shown here is derived from an EMBL/GenBank/DDBJ whole genome shotgun (WGS) entry which is preliminary data.</text>
</comment>
<gene>
    <name evidence="1" type="ORF">E5358_13635</name>
</gene>
<evidence type="ECO:0000313" key="1">
    <source>
        <dbReference type="EMBL" id="TGX80163.1"/>
    </source>
</evidence>
<protein>
    <submittedName>
        <fullName evidence="1">Uncharacterized protein</fullName>
    </submittedName>
</protein>
<sequence>MTLRKHKELDGNNEEMTRNMERISALEEAEKESSKEMAILKKENDILNNMQSEMVRKGKCLYDSIMHGESISLWERDDYTCFLEYYRSLDMGFVRNLENNYDRLSLRQKVFMILCGMKDSDDEIARIMGIEITSLRSMRTRTKQREIRWKHL</sequence>
<reference evidence="1" key="1">
    <citation type="submission" date="2019-04" db="EMBL/GenBank/DDBJ databases">
        <title>Microbes associate with the intestines of laboratory mice.</title>
        <authorList>
            <person name="Navarre W."/>
            <person name="Wong E."/>
            <person name="Huang K."/>
            <person name="Tropini C."/>
            <person name="Ng K."/>
            <person name="Yu B."/>
        </authorList>
    </citation>
    <scope>NUCLEOTIDE SEQUENCE</scope>
    <source>
        <strain evidence="1">NM73_A23</strain>
    </source>
</reference>
<evidence type="ECO:0000313" key="2">
    <source>
        <dbReference type="Proteomes" id="UP000308886"/>
    </source>
</evidence>
<dbReference type="Proteomes" id="UP000308886">
    <property type="component" value="Unassembled WGS sequence"/>
</dbReference>
<organism evidence="1 2">
    <name type="scientific">Palleniella muris</name>
    <dbReference type="NCBI Taxonomy" id="3038145"/>
    <lineage>
        <taxon>Bacteria</taxon>
        <taxon>Pseudomonadati</taxon>
        <taxon>Bacteroidota</taxon>
        <taxon>Bacteroidia</taxon>
        <taxon>Bacteroidales</taxon>
        <taxon>Prevotellaceae</taxon>
        <taxon>Palleniella</taxon>
    </lineage>
</organism>
<keyword evidence="2" id="KW-1185">Reference proteome</keyword>
<dbReference type="EMBL" id="SRZC01000029">
    <property type="protein sequence ID" value="TGX80163.1"/>
    <property type="molecule type" value="Genomic_DNA"/>
</dbReference>
<proteinExistence type="predicted"/>
<accession>A0AC61QM63</accession>